<name>A0A6P1C0K5_9BRAD</name>
<keyword evidence="1" id="KW-0812">Transmembrane</keyword>
<dbReference type="EMBL" id="VKHP01000810">
    <property type="protein sequence ID" value="NEV03153.1"/>
    <property type="molecule type" value="Genomic_DNA"/>
</dbReference>
<sequence>NLVMFIAVVVVMVNFIVDMLYAAIDPRIRFGD</sequence>
<comment type="caution">
    <text evidence="2">The sequence shown here is derived from an EMBL/GenBank/DDBJ whole genome shotgun (WGS) entry which is preliminary data.</text>
</comment>
<organism evidence="2 3">
    <name type="scientific">Bradyrhizobium uaiense</name>
    <dbReference type="NCBI Taxonomy" id="2594946"/>
    <lineage>
        <taxon>Bacteria</taxon>
        <taxon>Pseudomonadati</taxon>
        <taxon>Pseudomonadota</taxon>
        <taxon>Alphaproteobacteria</taxon>
        <taxon>Hyphomicrobiales</taxon>
        <taxon>Nitrobacteraceae</taxon>
        <taxon>Bradyrhizobium</taxon>
    </lineage>
</organism>
<dbReference type="AlphaFoldDB" id="A0A6P1C0K5"/>
<keyword evidence="1" id="KW-1133">Transmembrane helix</keyword>
<dbReference type="Proteomes" id="UP000468531">
    <property type="component" value="Unassembled WGS sequence"/>
</dbReference>
<keyword evidence="1" id="KW-0472">Membrane</keyword>
<feature type="non-terminal residue" evidence="2">
    <location>
        <position position="1"/>
    </location>
</feature>
<evidence type="ECO:0000313" key="3">
    <source>
        <dbReference type="Proteomes" id="UP000468531"/>
    </source>
</evidence>
<protein>
    <submittedName>
        <fullName evidence="2">ABC transporter permease</fullName>
    </submittedName>
</protein>
<reference evidence="2 3" key="1">
    <citation type="journal article" date="2020" name="Arch. Microbiol.">
        <title>Bradyrhizobium uaiense sp. nov., a new highly efficient cowpea symbiont.</title>
        <authorList>
            <person name="Cabral Michel D."/>
            <person name="Azarias Guimaraes A."/>
            <person name="Martins da Costa E."/>
            <person name="Soares de Carvalho T."/>
            <person name="Balsanelli E."/>
            <person name="Willems A."/>
            <person name="Maltempi de Souza E."/>
            <person name="de Souza Moreira F.M."/>
        </authorList>
    </citation>
    <scope>NUCLEOTIDE SEQUENCE [LARGE SCALE GENOMIC DNA]</scope>
    <source>
        <strain evidence="2 3">UFLA 03-164</strain>
    </source>
</reference>
<evidence type="ECO:0000313" key="2">
    <source>
        <dbReference type="EMBL" id="NEV03153.1"/>
    </source>
</evidence>
<feature type="transmembrane region" description="Helical" evidence="1">
    <location>
        <begin position="6"/>
        <end position="24"/>
    </location>
</feature>
<gene>
    <name evidence="2" type="ORF">FNJ47_47965</name>
</gene>
<accession>A0A6P1C0K5</accession>
<keyword evidence="3" id="KW-1185">Reference proteome</keyword>
<evidence type="ECO:0000256" key="1">
    <source>
        <dbReference type="SAM" id="Phobius"/>
    </source>
</evidence>
<proteinExistence type="predicted"/>